<evidence type="ECO:0000256" key="1">
    <source>
        <dbReference type="SAM" id="SignalP"/>
    </source>
</evidence>
<feature type="chain" id="PRO_5025563327" evidence="1">
    <location>
        <begin position="18"/>
        <end position="43"/>
    </location>
</feature>
<reference evidence="2" key="1">
    <citation type="journal article" date="2019" name="Sci. Rep.">
        <title>Draft genome of Tanacetum cinerariifolium, the natural source of mosquito coil.</title>
        <authorList>
            <person name="Yamashiro T."/>
            <person name="Shiraishi A."/>
            <person name="Satake H."/>
            <person name="Nakayama K."/>
        </authorList>
    </citation>
    <scope>NUCLEOTIDE SEQUENCE</scope>
</reference>
<proteinExistence type="predicted"/>
<keyword evidence="1" id="KW-0732">Signal</keyword>
<accession>A0A699L352</accession>
<feature type="signal peptide" evidence="1">
    <location>
        <begin position="1"/>
        <end position="17"/>
    </location>
</feature>
<evidence type="ECO:0000313" key="2">
    <source>
        <dbReference type="EMBL" id="GFB16921.1"/>
    </source>
</evidence>
<dbReference type="EMBL" id="BKCJ010567034">
    <property type="protein sequence ID" value="GFB16921.1"/>
    <property type="molecule type" value="Genomic_DNA"/>
</dbReference>
<comment type="caution">
    <text evidence="2">The sequence shown here is derived from an EMBL/GenBank/DDBJ whole genome shotgun (WGS) entry which is preliminary data.</text>
</comment>
<sequence>MLEICGILLFLVEGCSGGGNGLLSSGFYWEKARKEAVEIEREN</sequence>
<dbReference type="AlphaFoldDB" id="A0A699L352"/>
<name>A0A699L352_TANCI</name>
<gene>
    <name evidence="2" type="ORF">Tci_688892</name>
</gene>
<protein>
    <submittedName>
        <fullName evidence="2">Uncharacterized protein</fullName>
    </submittedName>
</protein>
<feature type="non-terminal residue" evidence="2">
    <location>
        <position position="43"/>
    </location>
</feature>
<organism evidence="2">
    <name type="scientific">Tanacetum cinerariifolium</name>
    <name type="common">Dalmatian daisy</name>
    <name type="synonym">Chrysanthemum cinerariifolium</name>
    <dbReference type="NCBI Taxonomy" id="118510"/>
    <lineage>
        <taxon>Eukaryota</taxon>
        <taxon>Viridiplantae</taxon>
        <taxon>Streptophyta</taxon>
        <taxon>Embryophyta</taxon>
        <taxon>Tracheophyta</taxon>
        <taxon>Spermatophyta</taxon>
        <taxon>Magnoliopsida</taxon>
        <taxon>eudicotyledons</taxon>
        <taxon>Gunneridae</taxon>
        <taxon>Pentapetalae</taxon>
        <taxon>asterids</taxon>
        <taxon>campanulids</taxon>
        <taxon>Asterales</taxon>
        <taxon>Asteraceae</taxon>
        <taxon>Asteroideae</taxon>
        <taxon>Anthemideae</taxon>
        <taxon>Anthemidinae</taxon>
        <taxon>Tanacetum</taxon>
    </lineage>
</organism>